<gene>
    <name evidence="3" type="ORF">SCUCBS95973_003072</name>
</gene>
<evidence type="ECO:0000313" key="3">
    <source>
        <dbReference type="EMBL" id="CAK7217221.1"/>
    </source>
</evidence>
<protein>
    <submittedName>
        <fullName evidence="3">Uncharacterized protein</fullName>
    </submittedName>
</protein>
<feature type="chain" id="PRO_5045397554" evidence="2">
    <location>
        <begin position="19"/>
        <end position="281"/>
    </location>
</feature>
<feature type="compositionally biased region" description="Low complexity" evidence="1">
    <location>
        <begin position="23"/>
        <end position="34"/>
    </location>
</feature>
<feature type="compositionally biased region" description="Low complexity" evidence="1">
    <location>
        <begin position="74"/>
        <end position="85"/>
    </location>
</feature>
<dbReference type="EMBL" id="CAWUHB010000013">
    <property type="protein sequence ID" value="CAK7217221.1"/>
    <property type="molecule type" value="Genomic_DNA"/>
</dbReference>
<keyword evidence="2" id="KW-0732">Signal</keyword>
<reference evidence="3 4" key="1">
    <citation type="submission" date="2024-01" db="EMBL/GenBank/DDBJ databases">
        <authorList>
            <person name="Allen C."/>
            <person name="Tagirdzhanova G."/>
        </authorList>
    </citation>
    <scope>NUCLEOTIDE SEQUENCE [LARGE SCALE GENOMIC DNA]</scope>
</reference>
<name>A0ABP0BDE6_9PEZI</name>
<feature type="compositionally biased region" description="Polar residues" evidence="1">
    <location>
        <begin position="60"/>
        <end position="73"/>
    </location>
</feature>
<feature type="compositionally biased region" description="Polar residues" evidence="1">
    <location>
        <begin position="39"/>
        <end position="51"/>
    </location>
</feature>
<sequence length="281" mass="28471">MKPVHIMIQLVLAGTASAALCVPSAPHQSSSSPPIGSAATYTPTSSSNSLGGHNDAGGNSAATYTPTSGSYTAPSFSEPPHFSPSTMAPPPQQSASPCGQLVQNPDFAQARRFWSVSNANSGILVFPGSASCGGGVGADGRTACGQFELGSVDASTTTAIITVTQVINAPGAIVDGDPYQIYVQYRVLDNISSSSSGGTITLTTQADAELFSHDLTNEAVGGWLFLHYEHMAQGTSMTVMVTLAGTKGTGDVGFDTAVQIGEINVVGCRSLSSSSSSVATV</sequence>
<organism evidence="3 4">
    <name type="scientific">Sporothrix curviconia</name>
    <dbReference type="NCBI Taxonomy" id="1260050"/>
    <lineage>
        <taxon>Eukaryota</taxon>
        <taxon>Fungi</taxon>
        <taxon>Dikarya</taxon>
        <taxon>Ascomycota</taxon>
        <taxon>Pezizomycotina</taxon>
        <taxon>Sordariomycetes</taxon>
        <taxon>Sordariomycetidae</taxon>
        <taxon>Ophiostomatales</taxon>
        <taxon>Ophiostomataceae</taxon>
        <taxon>Sporothrix</taxon>
    </lineage>
</organism>
<evidence type="ECO:0000256" key="2">
    <source>
        <dbReference type="SAM" id="SignalP"/>
    </source>
</evidence>
<dbReference type="Proteomes" id="UP001642405">
    <property type="component" value="Unassembled WGS sequence"/>
</dbReference>
<evidence type="ECO:0000313" key="4">
    <source>
        <dbReference type="Proteomes" id="UP001642405"/>
    </source>
</evidence>
<feature type="region of interest" description="Disordered" evidence="1">
    <location>
        <begin position="23"/>
        <end position="101"/>
    </location>
</feature>
<keyword evidence="4" id="KW-1185">Reference proteome</keyword>
<proteinExistence type="predicted"/>
<comment type="caution">
    <text evidence="3">The sequence shown here is derived from an EMBL/GenBank/DDBJ whole genome shotgun (WGS) entry which is preliminary data.</text>
</comment>
<feature type="signal peptide" evidence="2">
    <location>
        <begin position="1"/>
        <end position="18"/>
    </location>
</feature>
<accession>A0ABP0BDE6</accession>
<evidence type="ECO:0000256" key="1">
    <source>
        <dbReference type="SAM" id="MobiDB-lite"/>
    </source>
</evidence>